<keyword evidence="4" id="KW-1185">Reference proteome</keyword>
<comment type="caution">
    <text evidence="3">The sequence shown here is derived from an EMBL/GenBank/DDBJ whole genome shotgun (WGS) entry which is preliminary data.</text>
</comment>
<evidence type="ECO:0000259" key="2">
    <source>
        <dbReference type="Pfam" id="PF01734"/>
    </source>
</evidence>
<organism evidence="3 4">
    <name type="scientific">Pelomonas parva</name>
    <dbReference type="NCBI Taxonomy" id="3299032"/>
    <lineage>
        <taxon>Bacteria</taxon>
        <taxon>Pseudomonadati</taxon>
        <taxon>Pseudomonadota</taxon>
        <taxon>Betaproteobacteria</taxon>
        <taxon>Burkholderiales</taxon>
        <taxon>Sphaerotilaceae</taxon>
        <taxon>Roseateles</taxon>
    </lineage>
</organism>
<gene>
    <name evidence="3" type="ORF">ACG00Y_13365</name>
</gene>
<dbReference type="EMBL" id="JBIGHV010000004">
    <property type="protein sequence ID" value="MFG6430912.1"/>
    <property type="molecule type" value="Genomic_DNA"/>
</dbReference>
<dbReference type="Gene3D" id="3.40.1090.10">
    <property type="entry name" value="Cytosolic phospholipase A2 catalytic domain"/>
    <property type="match status" value="2"/>
</dbReference>
<reference evidence="3 4" key="1">
    <citation type="submission" date="2024-08" db="EMBL/GenBank/DDBJ databases">
        <authorList>
            <person name="Lu H."/>
        </authorList>
    </citation>
    <scope>NUCLEOTIDE SEQUENCE [LARGE SCALE GENOMIC DNA]</scope>
    <source>
        <strain evidence="3 4">LYH14W</strain>
    </source>
</reference>
<dbReference type="Proteomes" id="UP001606210">
    <property type="component" value="Unassembled WGS sequence"/>
</dbReference>
<dbReference type="InterPro" id="IPR002641">
    <property type="entry name" value="PNPLA_dom"/>
</dbReference>
<dbReference type="InterPro" id="IPR016035">
    <property type="entry name" value="Acyl_Trfase/lysoPLipase"/>
</dbReference>
<evidence type="ECO:0000256" key="1">
    <source>
        <dbReference type="ARBA" id="ARBA00023098"/>
    </source>
</evidence>
<dbReference type="SUPFAM" id="SSF52151">
    <property type="entry name" value="FabD/lysophospholipase-like"/>
    <property type="match status" value="1"/>
</dbReference>
<proteinExistence type="predicted"/>
<evidence type="ECO:0000313" key="4">
    <source>
        <dbReference type="Proteomes" id="UP001606210"/>
    </source>
</evidence>
<dbReference type="PROSITE" id="PS51257">
    <property type="entry name" value="PROKAR_LIPOPROTEIN"/>
    <property type="match status" value="1"/>
</dbReference>
<accession>A0ABW7F2P7</accession>
<dbReference type="RefSeq" id="WP_394479534.1">
    <property type="nucleotide sequence ID" value="NZ_JBIGHV010000004.1"/>
</dbReference>
<feature type="domain" description="PNPLA" evidence="2">
    <location>
        <begin position="59"/>
        <end position="293"/>
    </location>
</feature>
<sequence length="450" mass="48645">MNRAATPIVACTLALLSACSSVRPDYNAPLQTAAPQPGYRMRALPATPENGNALFVATSFSGGGARAAALAYGVLQAMRETTVELDGRRRSLFDELDIVSAVSGGSLAAGYLAMKGDAMFPAFFDQVLMRDLQLAFVDDLLAPRQWGWMFSPRFGRGDVLAEFLDREVFEGTRYADVLRRGSRPLVVIGATDMSQGSRFEFLQDPFDLLCSDLGSLKLATAVAASAAVPIALSPITLRNHAAPCPHVGNIDMYSLLGNRQRAQLTRQTISYLDKAQRPYIHLLDGGLSDNLATRGPLESVAVRGSLRAVAEDGGLEGMRSFVFIVVNAEGQAGNDADRSADVPSVFRVARAVADIPLGRYSSDSQEQLREALTRWSQEPPGAGDRPLRTYYIEVSLQAAGLEPELQDLGRLPTALSLPPADIRRLVEAGRRIFHRSPELAGLLEDLKLTQ</sequence>
<dbReference type="Pfam" id="PF01734">
    <property type="entry name" value="Patatin"/>
    <property type="match status" value="1"/>
</dbReference>
<keyword evidence="1" id="KW-0443">Lipid metabolism</keyword>
<protein>
    <submittedName>
        <fullName evidence="3">Patatin-like phospholipase family protein</fullName>
    </submittedName>
</protein>
<evidence type="ECO:0000313" key="3">
    <source>
        <dbReference type="EMBL" id="MFG6430912.1"/>
    </source>
</evidence>
<name>A0ABW7F2P7_9BURK</name>